<dbReference type="STRING" id="13690.AX777_08855"/>
<dbReference type="PANTHER" id="PTHR30055">
    <property type="entry name" value="HTH-TYPE TRANSCRIPTIONAL REGULATOR RUTR"/>
    <property type="match status" value="1"/>
</dbReference>
<keyword evidence="1" id="KW-0805">Transcription regulation</keyword>
<evidence type="ECO:0000313" key="6">
    <source>
        <dbReference type="EMBL" id="KEZ16985.1"/>
    </source>
</evidence>
<keyword evidence="3" id="KW-0804">Transcription</keyword>
<dbReference type="PRINTS" id="PR00455">
    <property type="entry name" value="HTHTETR"/>
</dbReference>
<dbReference type="GO" id="GO:0003700">
    <property type="term" value="F:DNA-binding transcription factor activity"/>
    <property type="evidence" value="ECO:0007669"/>
    <property type="project" value="TreeGrafter"/>
</dbReference>
<protein>
    <submittedName>
        <fullName evidence="6">Transcriptional regulator, TetR family</fullName>
    </submittedName>
</protein>
<dbReference type="Proteomes" id="UP000028534">
    <property type="component" value="Unassembled WGS sequence"/>
</dbReference>
<dbReference type="RefSeq" id="WP_037521529.1">
    <property type="nucleotide sequence ID" value="NZ_JGVR01000025.1"/>
</dbReference>
<dbReference type="EMBL" id="JGVR01000025">
    <property type="protein sequence ID" value="KEZ16985.1"/>
    <property type="molecule type" value="Genomic_DNA"/>
</dbReference>
<dbReference type="InterPro" id="IPR050109">
    <property type="entry name" value="HTH-type_TetR-like_transc_reg"/>
</dbReference>
<feature type="domain" description="HTH tetR-type" evidence="5">
    <location>
        <begin position="12"/>
        <end position="72"/>
    </location>
</feature>
<dbReference type="eggNOG" id="COG1309">
    <property type="taxonomic scope" value="Bacteria"/>
</dbReference>
<dbReference type="PATRIC" id="fig|13690.10.peg.3854"/>
<accession>A0A084EG93</accession>
<feature type="DNA-binding region" description="H-T-H motif" evidence="4">
    <location>
        <begin position="35"/>
        <end position="54"/>
    </location>
</feature>
<dbReference type="InterPro" id="IPR009057">
    <property type="entry name" value="Homeodomain-like_sf"/>
</dbReference>
<name>A0A084EG93_SPHYA</name>
<evidence type="ECO:0000256" key="1">
    <source>
        <dbReference type="ARBA" id="ARBA00023015"/>
    </source>
</evidence>
<evidence type="ECO:0000256" key="3">
    <source>
        <dbReference type="ARBA" id="ARBA00023163"/>
    </source>
</evidence>
<gene>
    <name evidence="6" type="ORF">CP98_03764</name>
</gene>
<evidence type="ECO:0000256" key="4">
    <source>
        <dbReference type="PROSITE-ProRule" id="PRU00335"/>
    </source>
</evidence>
<proteinExistence type="predicted"/>
<comment type="caution">
    <text evidence="6">The sequence shown here is derived from an EMBL/GenBank/DDBJ whole genome shotgun (WGS) entry which is preliminary data.</text>
</comment>
<keyword evidence="2 4" id="KW-0238">DNA-binding</keyword>
<organism evidence="6 7">
    <name type="scientific">Sphingobium yanoikuyae</name>
    <name type="common">Sphingomonas yanoikuyae</name>
    <dbReference type="NCBI Taxonomy" id="13690"/>
    <lineage>
        <taxon>Bacteria</taxon>
        <taxon>Pseudomonadati</taxon>
        <taxon>Pseudomonadota</taxon>
        <taxon>Alphaproteobacteria</taxon>
        <taxon>Sphingomonadales</taxon>
        <taxon>Sphingomonadaceae</taxon>
        <taxon>Sphingobium</taxon>
    </lineage>
</organism>
<dbReference type="PANTHER" id="PTHR30055:SF234">
    <property type="entry name" value="HTH-TYPE TRANSCRIPTIONAL REGULATOR BETI"/>
    <property type="match status" value="1"/>
</dbReference>
<dbReference type="AlphaFoldDB" id="A0A084EG93"/>
<dbReference type="InterPro" id="IPR001647">
    <property type="entry name" value="HTH_TetR"/>
</dbReference>
<sequence length="189" mass="20541">MATARRLGAEGSQNRARFIDAAETILTEVGEHGISARQVAQQAGLKTQLLYYYFRTMDDLLRAVVQRINERRMARFEQALAAPSPLRAMWEMMRDPSTAALAAELSAIAHHREAVRAEIVTAAQAFRAHQAQAIAALLPTDQASQASGLAMIAASLARMLVSETALGLTEGHDQALAMIEAMLDQLEAK</sequence>
<reference evidence="6 7" key="1">
    <citation type="submission" date="2014-03" db="EMBL/GenBank/DDBJ databases">
        <title>Genome sequence of Sphingobium yanoikuyae B1.</title>
        <authorList>
            <person name="Gan H.M."/>
            <person name="Gan H.Y."/>
            <person name="Savka M.A."/>
        </authorList>
    </citation>
    <scope>NUCLEOTIDE SEQUENCE [LARGE SCALE GENOMIC DNA]</scope>
    <source>
        <strain evidence="6 7">B1</strain>
    </source>
</reference>
<evidence type="ECO:0000256" key="2">
    <source>
        <dbReference type="ARBA" id="ARBA00023125"/>
    </source>
</evidence>
<dbReference type="Gene3D" id="1.10.357.10">
    <property type="entry name" value="Tetracycline Repressor, domain 2"/>
    <property type="match status" value="1"/>
</dbReference>
<evidence type="ECO:0000313" key="7">
    <source>
        <dbReference type="Proteomes" id="UP000028534"/>
    </source>
</evidence>
<evidence type="ECO:0000259" key="5">
    <source>
        <dbReference type="PROSITE" id="PS50977"/>
    </source>
</evidence>
<dbReference type="GO" id="GO:0000976">
    <property type="term" value="F:transcription cis-regulatory region binding"/>
    <property type="evidence" value="ECO:0007669"/>
    <property type="project" value="TreeGrafter"/>
</dbReference>
<dbReference type="SUPFAM" id="SSF46689">
    <property type="entry name" value="Homeodomain-like"/>
    <property type="match status" value="1"/>
</dbReference>
<dbReference type="Pfam" id="PF00440">
    <property type="entry name" value="TetR_N"/>
    <property type="match status" value="1"/>
</dbReference>
<dbReference type="PROSITE" id="PS50977">
    <property type="entry name" value="HTH_TETR_2"/>
    <property type="match status" value="1"/>
</dbReference>